<dbReference type="InterPro" id="IPR009057">
    <property type="entry name" value="Homeodomain-like_sf"/>
</dbReference>
<evidence type="ECO:0000313" key="5">
    <source>
        <dbReference type="EMBL" id="MCU6765983.1"/>
    </source>
</evidence>
<sequence length="298" mass="35059">MAENGTLHAPKVDETLKELGRHGSFELPVETYTDNCVIFHSLYNHWHKEMEIICIEKGCGLAKLNRETIRLKQGDILMVNSGVIHGIRSDLRNYLYYKSIVFDLNFLSSPAGDLCQERLISLLAENQAEFTHLISPGDRGYEHIFRLFYQIHDCHREKKPFYYVQLKSLFYEFFYQMLIGNYIVPADTEQNRNLASIKMVLDYINEHYQEQLTVKELTEMSNYSEYYFMKLFKQYTGKTVASYLNDFRLEKAKVLLLHSDRSITEIALDVGFNNTSYFIKKFQQANLVSPHKYRKNMS</sequence>
<dbReference type="InterPro" id="IPR018060">
    <property type="entry name" value="HTH_AraC"/>
</dbReference>
<dbReference type="Gene3D" id="2.60.120.10">
    <property type="entry name" value="Jelly Rolls"/>
    <property type="match status" value="1"/>
</dbReference>
<dbReference type="PANTHER" id="PTHR43280:SF28">
    <property type="entry name" value="HTH-TYPE TRANSCRIPTIONAL ACTIVATOR RHAS"/>
    <property type="match status" value="1"/>
</dbReference>
<proteinExistence type="predicted"/>
<evidence type="ECO:0000256" key="1">
    <source>
        <dbReference type="ARBA" id="ARBA00023015"/>
    </source>
</evidence>
<feature type="domain" description="HTH araC/xylS-type" evidence="4">
    <location>
        <begin position="198"/>
        <end position="296"/>
    </location>
</feature>
<comment type="caution">
    <text evidence="5">The sequence shown here is derived from an EMBL/GenBank/DDBJ whole genome shotgun (WGS) entry which is preliminary data.</text>
</comment>
<keyword evidence="6" id="KW-1185">Reference proteome</keyword>
<keyword evidence="2" id="KW-0238">DNA-binding</keyword>
<name>A0ABT2TUR7_9FIRM</name>
<dbReference type="InterPro" id="IPR020449">
    <property type="entry name" value="Tscrpt_reg_AraC-type_HTH"/>
</dbReference>
<dbReference type="InterPro" id="IPR003313">
    <property type="entry name" value="AraC-bd"/>
</dbReference>
<protein>
    <submittedName>
        <fullName evidence="5">AraC family transcriptional regulator</fullName>
    </submittedName>
</protein>
<organism evidence="5 6">
    <name type="scientific">Blautia ammoniilytica</name>
    <dbReference type="NCBI Taxonomy" id="2981782"/>
    <lineage>
        <taxon>Bacteria</taxon>
        <taxon>Bacillati</taxon>
        <taxon>Bacillota</taxon>
        <taxon>Clostridia</taxon>
        <taxon>Lachnospirales</taxon>
        <taxon>Lachnospiraceae</taxon>
        <taxon>Blautia</taxon>
    </lineage>
</organism>
<dbReference type="PROSITE" id="PS01124">
    <property type="entry name" value="HTH_ARAC_FAMILY_2"/>
    <property type="match status" value="1"/>
</dbReference>
<evidence type="ECO:0000256" key="2">
    <source>
        <dbReference type="ARBA" id="ARBA00023125"/>
    </source>
</evidence>
<dbReference type="Proteomes" id="UP001652409">
    <property type="component" value="Unassembled WGS sequence"/>
</dbReference>
<evidence type="ECO:0000256" key="3">
    <source>
        <dbReference type="ARBA" id="ARBA00023163"/>
    </source>
</evidence>
<dbReference type="SUPFAM" id="SSF46689">
    <property type="entry name" value="Homeodomain-like"/>
    <property type="match status" value="2"/>
</dbReference>
<dbReference type="EMBL" id="JAOQJL010000021">
    <property type="protein sequence ID" value="MCU6765983.1"/>
    <property type="molecule type" value="Genomic_DNA"/>
</dbReference>
<keyword evidence="3" id="KW-0804">Transcription</keyword>
<reference evidence="5 6" key="1">
    <citation type="journal article" date="2021" name="ISME Commun">
        <title>Automated analysis of genomic sequences facilitates high-throughput and comprehensive description of bacteria.</title>
        <authorList>
            <person name="Hitch T.C.A."/>
        </authorList>
    </citation>
    <scope>NUCLEOTIDE SEQUENCE [LARGE SCALE GENOMIC DNA]</scope>
    <source>
        <strain evidence="5 6">Sanger_23</strain>
    </source>
</reference>
<evidence type="ECO:0000313" key="6">
    <source>
        <dbReference type="Proteomes" id="UP001652409"/>
    </source>
</evidence>
<dbReference type="SMART" id="SM00342">
    <property type="entry name" value="HTH_ARAC"/>
    <property type="match status" value="1"/>
</dbReference>
<evidence type="ECO:0000259" key="4">
    <source>
        <dbReference type="PROSITE" id="PS01124"/>
    </source>
</evidence>
<accession>A0ABT2TUR7</accession>
<gene>
    <name evidence="5" type="ORF">OCV61_11235</name>
</gene>
<dbReference type="InterPro" id="IPR037923">
    <property type="entry name" value="HTH-like"/>
</dbReference>
<keyword evidence="1" id="KW-0805">Transcription regulation</keyword>
<dbReference type="PRINTS" id="PR00032">
    <property type="entry name" value="HTHARAC"/>
</dbReference>
<dbReference type="Pfam" id="PF12833">
    <property type="entry name" value="HTH_18"/>
    <property type="match status" value="1"/>
</dbReference>
<dbReference type="Gene3D" id="1.10.10.60">
    <property type="entry name" value="Homeodomain-like"/>
    <property type="match status" value="2"/>
</dbReference>
<dbReference type="SUPFAM" id="SSF51215">
    <property type="entry name" value="Regulatory protein AraC"/>
    <property type="match status" value="1"/>
</dbReference>
<dbReference type="Pfam" id="PF02311">
    <property type="entry name" value="AraC_binding"/>
    <property type="match status" value="1"/>
</dbReference>
<dbReference type="RefSeq" id="WP_158421906.1">
    <property type="nucleotide sequence ID" value="NZ_JAOQJL010000021.1"/>
</dbReference>
<dbReference type="InterPro" id="IPR014710">
    <property type="entry name" value="RmlC-like_jellyroll"/>
</dbReference>
<dbReference type="PANTHER" id="PTHR43280">
    <property type="entry name" value="ARAC-FAMILY TRANSCRIPTIONAL REGULATOR"/>
    <property type="match status" value="1"/>
</dbReference>